<protein>
    <submittedName>
        <fullName evidence="1">Wall-associated receptor kinase-like 13</fullName>
    </submittedName>
</protein>
<evidence type="ECO:0000313" key="2">
    <source>
        <dbReference type="Proteomes" id="UP000237347"/>
    </source>
</evidence>
<accession>A0AAW0LLG6</accession>
<organism evidence="1 2">
    <name type="scientific">Quercus suber</name>
    <name type="common">Cork oak</name>
    <dbReference type="NCBI Taxonomy" id="58331"/>
    <lineage>
        <taxon>Eukaryota</taxon>
        <taxon>Viridiplantae</taxon>
        <taxon>Streptophyta</taxon>
        <taxon>Embryophyta</taxon>
        <taxon>Tracheophyta</taxon>
        <taxon>Spermatophyta</taxon>
        <taxon>Magnoliopsida</taxon>
        <taxon>eudicotyledons</taxon>
        <taxon>Gunneridae</taxon>
        <taxon>Pentapetalae</taxon>
        <taxon>rosids</taxon>
        <taxon>fabids</taxon>
        <taxon>Fagales</taxon>
        <taxon>Fagaceae</taxon>
        <taxon>Quercus</taxon>
    </lineage>
</organism>
<evidence type="ECO:0000313" key="1">
    <source>
        <dbReference type="EMBL" id="KAK7851887.1"/>
    </source>
</evidence>
<dbReference type="GO" id="GO:0016301">
    <property type="term" value="F:kinase activity"/>
    <property type="evidence" value="ECO:0007669"/>
    <property type="project" value="UniProtKB-KW"/>
</dbReference>
<reference evidence="1 2" key="1">
    <citation type="journal article" date="2018" name="Sci. Data">
        <title>The draft genome sequence of cork oak.</title>
        <authorList>
            <person name="Ramos A.M."/>
            <person name="Usie A."/>
            <person name="Barbosa P."/>
            <person name="Barros P.M."/>
            <person name="Capote T."/>
            <person name="Chaves I."/>
            <person name="Simoes F."/>
            <person name="Abreu I."/>
            <person name="Carrasquinho I."/>
            <person name="Faro C."/>
            <person name="Guimaraes J.B."/>
            <person name="Mendonca D."/>
            <person name="Nobrega F."/>
            <person name="Rodrigues L."/>
            <person name="Saibo N.J.M."/>
            <person name="Varela M.C."/>
            <person name="Egas C."/>
            <person name="Matos J."/>
            <person name="Miguel C.M."/>
            <person name="Oliveira M.M."/>
            <person name="Ricardo C.P."/>
            <person name="Goncalves S."/>
        </authorList>
    </citation>
    <scope>NUCLEOTIDE SEQUENCE [LARGE SCALE GENOMIC DNA]</scope>
    <source>
        <strain evidence="2">cv. HL8</strain>
    </source>
</reference>
<comment type="caution">
    <text evidence="1">The sequence shown here is derived from an EMBL/GenBank/DDBJ whole genome shotgun (WGS) entry which is preliminary data.</text>
</comment>
<dbReference type="AlphaFoldDB" id="A0AAW0LLG6"/>
<dbReference type="Proteomes" id="UP000237347">
    <property type="component" value="Unassembled WGS sequence"/>
</dbReference>
<name>A0AAW0LLG6_QUESU</name>
<dbReference type="EMBL" id="PKMF04000082">
    <property type="protein sequence ID" value="KAK7851887.1"/>
    <property type="molecule type" value="Genomic_DNA"/>
</dbReference>
<keyword evidence="2" id="KW-1185">Reference proteome</keyword>
<sequence length="117" mass="12898">MLIASVTNFGQLFMSLWNHIGNDEGVSGRRKQGSYLRTKKNASSTIYGAMLLEKQVTCNQGRDTETIKIFSAKDIQQATNNYNPNLILGSVIATIYKGTLDEWEVAIKVKGPPTLSS</sequence>
<proteinExistence type="predicted"/>
<dbReference type="Gene3D" id="3.30.200.20">
    <property type="entry name" value="Phosphorylase Kinase, domain 1"/>
    <property type="match status" value="1"/>
</dbReference>
<gene>
    <name evidence="1" type="primary">WAKL13_2</name>
    <name evidence="1" type="ORF">CFP56_040801</name>
</gene>